<evidence type="ECO:0000259" key="8">
    <source>
        <dbReference type="Pfam" id="PF20684"/>
    </source>
</evidence>
<evidence type="ECO:0000256" key="2">
    <source>
        <dbReference type="ARBA" id="ARBA00022692"/>
    </source>
</evidence>
<evidence type="ECO:0000256" key="6">
    <source>
        <dbReference type="SAM" id="MobiDB-lite"/>
    </source>
</evidence>
<name>A0A7C8MFY2_9PLEO</name>
<feature type="transmembrane region" description="Helical" evidence="7">
    <location>
        <begin position="105"/>
        <end position="131"/>
    </location>
</feature>
<reference evidence="9 10" key="1">
    <citation type="submission" date="2020-01" db="EMBL/GenBank/DDBJ databases">
        <authorList>
            <consortium name="DOE Joint Genome Institute"/>
            <person name="Haridas S."/>
            <person name="Albert R."/>
            <person name="Binder M."/>
            <person name="Bloem J."/>
            <person name="Labutti K."/>
            <person name="Salamov A."/>
            <person name="Andreopoulos B."/>
            <person name="Baker S.E."/>
            <person name="Barry K."/>
            <person name="Bills G."/>
            <person name="Bluhm B.H."/>
            <person name="Cannon C."/>
            <person name="Castanera R."/>
            <person name="Culley D.E."/>
            <person name="Daum C."/>
            <person name="Ezra D."/>
            <person name="Gonzalez J.B."/>
            <person name="Henrissat B."/>
            <person name="Kuo A."/>
            <person name="Liang C."/>
            <person name="Lipzen A."/>
            <person name="Lutzoni F."/>
            <person name="Magnuson J."/>
            <person name="Mondo S."/>
            <person name="Nolan M."/>
            <person name="Ohm R."/>
            <person name="Pangilinan J."/>
            <person name="Park H.-J.H."/>
            <person name="Ramirez L."/>
            <person name="Alfaro M."/>
            <person name="Sun H."/>
            <person name="Tritt A."/>
            <person name="Yoshinaga Y."/>
            <person name="Zwiers L.-H.L."/>
            <person name="Turgeon B.G."/>
            <person name="Goodwin S.B."/>
            <person name="Spatafora J.W."/>
            <person name="Crous P.W."/>
            <person name="Grigoriev I.V."/>
        </authorList>
    </citation>
    <scope>NUCLEOTIDE SEQUENCE [LARGE SCALE GENOMIC DNA]</scope>
    <source>
        <strain evidence="9 10">CBS 611.86</strain>
    </source>
</reference>
<keyword evidence="2 7" id="KW-0812">Transmembrane</keyword>
<feature type="compositionally biased region" description="Polar residues" evidence="6">
    <location>
        <begin position="296"/>
        <end position="312"/>
    </location>
</feature>
<protein>
    <recommendedName>
        <fullName evidence="8">Rhodopsin domain-containing protein</fullName>
    </recommendedName>
</protein>
<dbReference type="InterPro" id="IPR052337">
    <property type="entry name" value="SAT4-like"/>
</dbReference>
<evidence type="ECO:0000256" key="5">
    <source>
        <dbReference type="ARBA" id="ARBA00038359"/>
    </source>
</evidence>
<dbReference type="EMBL" id="JAADJZ010000029">
    <property type="protein sequence ID" value="KAF2866145.1"/>
    <property type="molecule type" value="Genomic_DNA"/>
</dbReference>
<sequence>MSEVSDLWGAMPPPIGVEPNFHSPPDQKELNIACHAVCLTLVTLFLAMRLYTRYFVTNTMSWDDGLLTLSFILTVAFSGMLIKSYEFGIGRHMWDVPAFWIPSALRLYTIAAWIYTILGTSYRLAILAVYYRIFTVNKRIRGAIIFGFTAIAIINLAFLFVMIYACNPPDKAWDALKPGECRDPRPIAFVSGALNVSEDLYVLVLPLPTIHGMKMRLARKLRLLAVFGLGVFALVASIIRLSKTQDLVTSKDTTRNFSEMGFWAVIEVNVSMMCACLAVLPAFIEHHWPKAARHFNSGNKSRIQSSQGTASVQRMRGSAPLTKPRAAHHSSWTNISSTHTSDENLTANKGPAGRITVTQEFEMDYLSTADASRTRR</sequence>
<feature type="transmembrane region" description="Helical" evidence="7">
    <location>
        <begin position="261"/>
        <end position="284"/>
    </location>
</feature>
<comment type="subcellular location">
    <subcellularLocation>
        <location evidence="1">Membrane</location>
        <topology evidence="1">Multi-pass membrane protein</topology>
    </subcellularLocation>
</comment>
<dbReference type="Proteomes" id="UP000481861">
    <property type="component" value="Unassembled WGS sequence"/>
</dbReference>
<accession>A0A7C8MFY2</accession>
<feature type="transmembrane region" description="Helical" evidence="7">
    <location>
        <begin position="64"/>
        <end position="85"/>
    </location>
</feature>
<keyword evidence="3 7" id="KW-1133">Transmembrane helix</keyword>
<feature type="domain" description="Rhodopsin" evidence="8">
    <location>
        <begin position="48"/>
        <end position="284"/>
    </location>
</feature>
<comment type="similarity">
    <text evidence="5">Belongs to the SAT4 family.</text>
</comment>
<feature type="region of interest" description="Disordered" evidence="6">
    <location>
        <begin position="295"/>
        <end position="350"/>
    </location>
</feature>
<proteinExistence type="inferred from homology"/>
<organism evidence="9 10">
    <name type="scientific">Massariosphaeria phaeospora</name>
    <dbReference type="NCBI Taxonomy" id="100035"/>
    <lineage>
        <taxon>Eukaryota</taxon>
        <taxon>Fungi</taxon>
        <taxon>Dikarya</taxon>
        <taxon>Ascomycota</taxon>
        <taxon>Pezizomycotina</taxon>
        <taxon>Dothideomycetes</taxon>
        <taxon>Pleosporomycetidae</taxon>
        <taxon>Pleosporales</taxon>
        <taxon>Pleosporales incertae sedis</taxon>
        <taxon>Massariosphaeria</taxon>
    </lineage>
</organism>
<comment type="caution">
    <text evidence="9">The sequence shown here is derived from an EMBL/GenBank/DDBJ whole genome shotgun (WGS) entry which is preliminary data.</text>
</comment>
<evidence type="ECO:0000313" key="9">
    <source>
        <dbReference type="EMBL" id="KAF2866145.1"/>
    </source>
</evidence>
<feature type="transmembrane region" description="Helical" evidence="7">
    <location>
        <begin position="221"/>
        <end position="241"/>
    </location>
</feature>
<keyword evidence="4 7" id="KW-0472">Membrane</keyword>
<dbReference type="OrthoDB" id="444631at2759"/>
<evidence type="ECO:0000256" key="4">
    <source>
        <dbReference type="ARBA" id="ARBA00023136"/>
    </source>
</evidence>
<dbReference type="Pfam" id="PF20684">
    <property type="entry name" value="Fung_rhodopsin"/>
    <property type="match status" value="1"/>
</dbReference>
<dbReference type="PANTHER" id="PTHR33048:SF47">
    <property type="entry name" value="INTEGRAL MEMBRANE PROTEIN-RELATED"/>
    <property type="match status" value="1"/>
</dbReference>
<dbReference type="GO" id="GO:0016020">
    <property type="term" value="C:membrane"/>
    <property type="evidence" value="ECO:0007669"/>
    <property type="project" value="UniProtKB-SubCell"/>
</dbReference>
<feature type="compositionally biased region" description="Polar residues" evidence="6">
    <location>
        <begin position="330"/>
        <end position="347"/>
    </location>
</feature>
<keyword evidence="10" id="KW-1185">Reference proteome</keyword>
<evidence type="ECO:0000256" key="1">
    <source>
        <dbReference type="ARBA" id="ARBA00004141"/>
    </source>
</evidence>
<feature type="transmembrane region" description="Helical" evidence="7">
    <location>
        <begin position="30"/>
        <end position="52"/>
    </location>
</feature>
<feature type="transmembrane region" description="Helical" evidence="7">
    <location>
        <begin position="185"/>
        <end position="209"/>
    </location>
</feature>
<feature type="transmembrane region" description="Helical" evidence="7">
    <location>
        <begin position="143"/>
        <end position="165"/>
    </location>
</feature>
<evidence type="ECO:0000313" key="10">
    <source>
        <dbReference type="Proteomes" id="UP000481861"/>
    </source>
</evidence>
<gene>
    <name evidence="9" type="ORF">BDV95DRAFT_612014</name>
</gene>
<evidence type="ECO:0000256" key="7">
    <source>
        <dbReference type="SAM" id="Phobius"/>
    </source>
</evidence>
<evidence type="ECO:0000256" key="3">
    <source>
        <dbReference type="ARBA" id="ARBA00022989"/>
    </source>
</evidence>
<dbReference type="PANTHER" id="PTHR33048">
    <property type="entry name" value="PTH11-LIKE INTEGRAL MEMBRANE PROTEIN (AFU_ORTHOLOGUE AFUA_5G11245)"/>
    <property type="match status" value="1"/>
</dbReference>
<dbReference type="AlphaFoldDB" id="A0A7C8MFY2"/>
<dbReference type="InterPro" id="IPR049326">
    <property type="entry name" value="Rhodopsin_dom_fungi"/>
</dbReference>